<keyword evidence="2" id="KW-1185">Reference proteome</keyword>
<dbReference type="InterPro" id="IPR029058">
    <property type="entry name" value="AB_hydrolase_fold"/>
</dbReference>
<gene>
    <name evidence="1" type="ORF">GS597_19840</name>
</gene>
<name>A0A8K2A2W1_9CYAN</name>
<dbReference type="SUPFAM" id="SSF53474">
    <property type="entry name" value="alpha/beta-Hydrolases"/>
    <property type="match status" value="1"/>
</dbReference>
<keyword evidence="1" id="KW-0378">Hydrolase</keyword>
<accession>A0A8K2A2W1</accession>
<dbReference type="EMBL" id="WVIC01000068">
    <property type="protein sequence ID" value="NCJ08717.1"/>
    <property type="molecule type" value="Genomic_DNA"/>
</dbReference>
<organism evidence="1 2">
    <name type="scientific">Petrachloros mirabilis ULC683</name>
    <dbReference type="NCBI Taxonomy" id="2781853"/>
    <lineage>
        <taxon>Bacteria</taxon>
        <taxon>Bacillati</taxon>
        <taxon>Cyanobacteriota</taxon>
        <taxon>Cyanophyceae</taxon>
        <taxon>Synechococcales</taxon>
        <taxon>Petrachlorosaceae</taxon>
        <taxon>Petrachloros</taxon>
        <taxon>Petrachloros mirabilis</taxon>
    </lineage>
</organism>
<dbReference type="Gene3D" id="3.40.50.1820">
    <property type="entry name" value="alpha/beta hydrolase"/>
    <property type="match status" value="1"/>
</dbReference>
<comment type="caution">
    <text evidence="1">The sequence shown here is derived from an EMBL/GenBank/DDBJ whole genome shotgun (WGS) entry which is preliminary data.</text>
</comment>
<protein>
    <submittedName>
        <fullName evidence="1">Alpha/beta hydrolase</fullName>
    </submittedName>
</protein>
<evidence type="ECO:0000313" key="2">
    <source>
        <dbReference type="Proteomes" id="UP000607397"/>
    </source>
</evidence>
<reference evidence="1" key="1">
    <citation type="submission" date="2019-12" db="EMBL/GenBank/DDBJ databases">
        <title>High-Quality draft genome sequences of three cyanobacteria isolated from the limestone walls of the Old Cathedral of Coimbra.</title>
        <authorList>
            <person name="Tiago I."/>
            <person name="Soares F."/>
            <person name="Portugal A."/>
        </authorList>
    </citation>
    <scope>NUCLEOTIDE SEQUENCE [LARGE SCALE GENOMIC DNA]</scope>
    <source>
        <strain evidence="1">C</strain>
    </source>
</reference>
<dbReference type="GO" id="GO:0016787">
    <property type="term" value="F:hydrolase activity"/>
    <property type="evidence" value="ECO:0007669"/>
    <property type="project" value="UniProtKB-KW"/>
</dbReference>
<sequence length="243" mass="27792">MHDSIETLWLSTSASLHRFNLPLLRHLAQHTVVGQWQYDQTPDEANSVDTAITLLHDYLGRYDRPLHLVGHGFSGLLGLLYARQYPNQVRSLTLLSVGARPMADWVAHYYFHRHLLNCSRTDVLRQMVVDLFGQQPSLTTQMLANVLQQSLDQDLSLHSLWQTPCLAPGAAPIPVLICGAQDDLVVDTHAIQSWKPWLKPQDRLWQCPRGYHFFHCFYPQQVGAVVLNFWHNTELVARQVSVL</sequence>
<dbReference type="AlphaFoldDB" id="A0A8K2A2W1"/>
<dbReference type="Proteomes" id="UP000607397">
    <property type="component" value="Unassembled WGS sequence"/>
</dbReference>
<evidence type="ECO:0000313" key="1">
    <source>
        <dbReference type="EMBL" id="NCJ08717.1"/>
    </source>
</evidence>
<proteinExistence type="predicted"/>